<dbReference type="InterPro" id="IPR009793">
    <property type="entry name" value="DUF1361"/>
</dbReference>
<proteinExistence type="predicted"/>
<evidence type="ECO:0008006" key="4">
    <source>
        <dbReference type="Google" id="ProtNLM"/>
    </source>
</evidence>
<reference evidence="2 3" key="1">
    <citation type="submission" date="2016-10" db="EMBL/GenBank/DDBJ databases">
        <title>Lutibacter sp. LPB0138, isolated from marine gastropod.</title>
        <authorList>
            <person name="Kim E."/>
            <person name="Yi H."/>
        </authorList>
    </citation>
    <scope>NUCLEOTIDE SEQUENCE [LARGE SCALE GENOMIC DNA]</scope>
    <source>
        <strain evidence="2 3">LPB0138</strain>
    </source>
</reference>
<sequence>MKTQRNKLLVTSTIFTFYCMLLVIFRVQMTNSYFYLFLIWNLFLAYIPFGISTLLSQNKRLQNSNYKFWSLFIIWLLFLPNAPYIITDLFHLNRGKAMPVWYDLLVISSFAINGFFLFFISINDIHLIIKEKFSNSKAWIVSVSTFFLCGFGIYLGRFLRWNSWDIIQKPFQLVNDIVERVLYPMQHLKTWGVTIGFGLFFTLSFLVFKVLTFQVKESYKIDNDK</sequence>
<evidence type="ECO:0000313" key="3">
    <source>
        <dbReference type="Proteomes" id="UP000176050"/>
    </source>
</evidence>
<organism evidence="2 3">
    <name type="scientific">Urechidicola croceus</name>
    <dbReference type="NCBI Taxonomy" id="1850246"/>
    <lineage>
        <taxon>Bacteria</taxon>
        <taxon>Pseudomonadati</taxon>
        <taxon>Bacteroidota</taxon>
        <taxon>Flavobacteriia</taxon>
        <taxon>Flavobacteriales</taxon>
        <taxon>Flavobacteriaceae</taxon>
        <taxon>Urechidicola</taxon>
    </lineage>
</organism>
<dbReference type="AlphaFoldDB" id="A0A1D8PB04"/>
<dbReference type="KEGG" id="lul:LPB138_14130"/>
<name>A0A1D8PB04_9FLAO</name>
<dbReference type="Pfam" id="PF07099">
    <property type="entry name" value="DUF1361"/>
    <property type="match status" value="1"/>
</dbReference>
<evidence type="ECO:0000313" key="2">
    <source>
        <dbReference type="EMBL" id="AOW21746.1"/>
    </source>
</evidence>
<keyword evidence="3" id="KW-1185">Reference proteome</keyword>
<dbReference type="Proteomes" id="UP000176050">
    <property type="component" value="Chromosome"/>
</dbReference>
<gene>
    <name evidence="2" type="ORF">LPB138_14130</name>
</gene>
<keyword evidence="1" id="KW-0472">Membrane</keyword>
<accession>A0A1D8PB04</accession>
<feature type="transmembrane region" description="Helical" evidence="1">
    <location>
        <begin position="68"/>
        <end position="86"/>
    </location>
</feature>
<feature type="transmembrane region" description="Helical" evidence="1">
    <location>
        <begin position="33"/>
        <end position="56"/>
    </location>
</feature>
<dbReference type="OrthoDB" id="4540541at2"/>
<feature type="transmembrane region" description="Helical" evidence="1">
    <location>
        <begin position="138"/>
        <end position="156"/>
    </location>
</feature>
<feature type="transmembrane region" description="Helical" evidence="1">
    <location>
        <begin position="106"/>
        <end position="126"/>
    </location>
</feature>
<evidence type="ECO:0000256" key="1">
    <source>
        <dbReference type="SAM" id="Phobius"/>
    </source>
</evidence>
<keyword evidence="1" id="KW-0812">Transmembrane</keyword>
<dbReference type="EMBL" id="CP017478">
    <property type="protein sequence ID" value="AOW21746.1"/>
    <property type="molecule type" value="Genomic_DNA"/>
</dbReference>
<protein>
    <recommendedName>
        <fullName evidence="4">DUF1361 domain-containing protein</fullName>
    </recommendedName>
</protein>
<dbReference type="STRING" id="1850246.LPB138_14130"/>
<dbReference type="RefSeq" id="WP_070237906.1">
    <property type="nucleotide sequence ID" value="NZ_CP017478.1"/>
</dbReference>
<feature type="transmembrane region" description="Helical" evidence="1">
    <location>
        <begin position="7"/>
        <end position="27"/>
    </location>
</feature>
<keyword evidence="1" id="KW-1133">Transmembrane helix</keyword>
<feature type="transmembrane region" description="Helical" evidence="1">
    <location>
        <begin position="191"/>
        <end position="211"/>
    </location>
</feature>